<dbReference type="AlphaFoldDB" id="A0A2C8F8G4"/>
<evidence type="ECO:0000313" key="2">
    <source>
        <dbReference type="EMBL" id="SOB58846.1"/>
    </source>
</evidence>
<gene>
    <name evidence="2" type="ORF">DPRO_1944</name>
</gene>
<dbReference type="KEGG" id="pprf:DPRO_1944"/>
<sequence length="161" mass="17533">MESSTTPTLSRTWNHSVAVLHSQDQRLAKKQLSLQATSNDASVYFVKLLDALDQPGPQDLDQAPYRYKPLWDWSPKFSSNTNSTAQENVLWMQVQIVLVETLAAAAGWVEPAEKLVVLGSVVEPAVVELELAVVKPAAGEPAGPWAQLDHPAANRQHAAAN</sequence>
<reference evidence="3" key="1">
    <citation type="submission" date="2017-09" db="EMBL/GenBank/DDBJ databases">
        <authorList>
            <person name="Regsiter A."/>
            <person name="William W."/>
        </authorList>
    </citation>
    <scope>NUCLEOTIDE SEQUENCE [LARGE SCALE GENOMIC DNA]</scope>
    <source>
        <strain evidence="3">500-1</strain>
    </source>
</reference>
<evidence type="ECO:0000313" key="3">
    <source>
        <dbReference type="Proteomes" id="UP000219215"/>
    </source>
</evidence>
<feature type="region of interest" description="Disordered" evidence="1">
    <location>
        <begin position="140"/>
        <end position="161"/>
    </location>
</feature>
<name>A0A2C8F8G4_9BACT</name>
<protein>
    <submittedName>
        <fullName evidence="2">Uncharacterized protein</fullName>
    </submittedName>
</protein>
<organism evidence="2 3">
    <name type="scientific">Pseudodesulfovibrio profundus</name>
    <dbReference type="NCBI Taxonomy" id="57320"/>
    <lineage>
        <taxon>Bacteria</taxon>
        <taxon>Pseudomonadati</taxon>
        <taxon>Thermodesulfobacteriota</taxon>
        <taxon>Desulfovibrionia</taxon>
        <taxon>Desulfovibrionales</taxon>
        <taxon>Desulfovibrionaceae</taxon>
    </lineage>
</organism>
<dbReference type="Proteomes" id="UP000219215">
    <property type="component" value="Chromosome DPRO"/>
</dbReference>
<evidence type="ECO:0000256" key="1">
    <source>
        <dbReference type="SAM" id="MobiDB-lite"/>
    </source>
</evidence>
<dbReference type="EMBL" id="LT907975">
    <property type="protein sequence ID" value="SOB58846.1"/>
    <property type="molecule type" value="Genomic_DNA"/>
</dbReference>
<proteinExistence type="predicted"/>
<keyword evidence="3" id="KW-1185">Reference proteome</keyword>
<accession>A0A2C8F8G4</accession>